<evidence type="ECO:0000256" key="1">
    <source>
        <dbReference type="ARBA" id="ARBA00022801"/>
    </source>
</evidence>
<dbReference type="InterPro" id="IPR000073">
    <property type="entry name" value="AB_hydrolase_1"/>
</dbReference>
<dbReference type="SUPFAM" id="SSF53474">
    <property type="entry name" value="alpha/beta-Hydrolases"/>
    <property type="match status" value="1"/>
</dbReference>
<dbReference type="InterPro" id="IPR029058">
    <property type="entry name" value="AB_hydrolase_fold"/>
</dbReference>
<comment type="caution">
    <text evidence="3">The sequence shown here is derived from an EMBL/GenBank/DDBJ whole genome shotgun (WGS) entry which is preliminary data.</text>
</comment>
<dbReference type="PANTHER" id="PTHR43798:SF31">
    <property type="entry name" value="AB HYDROLASE SUPERFAMILY PROTEIN YCLE"/>
    <property type="match status" value="1"/>
</dbReference>
<organism evidence="3 4">
    <name type="scientific">Tectimicrobiota bacterium</name>
    <dbReference type="NCBI Taxonomy" id="2528274"/>
    <lineage>
        <taxon>Bacteria</taxon>
        <taxon>Pseudomonadati</taxon>
        <taxon>Nitrospinota/Tectimicrobiota group</taxon>
        <taxon>Candidatus Tectimicrobiota</taxon>
    </lineage>
</organism>
<sequence>MAQLVFIHGPGAGGCAEGFRYQLEHFPDSLAPHLPGHLHGTSCASVERYTDWLRGWLWAQGHQRDLVLVGFTLGSCIALQYALDYPDEVRGLVLMTVSMRAKQRPSDTLAFRLRAAEDPAVHAQWLDAMREAMTWVDPAFRERLIDCHRQVGPLSQHRDLVVIDRFDVQDRIHTLRAPLLLIRGMDDPLAPEEYEREIHEAVAGSQYIPLRQAGHFPMAEQPETVNAAIHALLTRLG</sequence>
<keyword evidence="1 3" id="KW-0378">Hydrolase</keyword>
<dbReference type="GO" id="GO:0016020">
    <property type="term" value="C:membrane"/>
    <property type="evidence" value="ECO:0007669"/>
    <property type="project" value="TreeGrafter"/>
</dbReference>
<dbReference type="Gene3D" id="3.40.50.1820">
    <property type="entry name" value="alpha/beta hydrolase"/>
    <property type="match status" value="1"/>
</dbReference>
<accession>A0A938B1V7</accession>
<evidence type="ECO:0000259" key="2">
    <source>
        <dbReference type="Pfam" id="PF12697"/>
    </source>
</evidence>
<dbReference type="GO" id="GO:0016787">
    <property type="term" value="F:hydrolase activity"/>
    <property type="evidence" value="ECO:0007669"/>
    <property type="project" value="UniProtKB-KW"/>
</dbReference>
<name>A0A938B1V7_UNCTE</name>
<dbReference type="PANTHER" id="PTHR43798">
    <property type="entry name" value="MONOACYLGLYCEROL LIPASE"/>
    <property type="match status" value="1"/>
</dbReference>
<dbReference type="InterPro" id="IPR050266">
    <property type="entry name" value="AB_hydrolase_sf"/>
</dbReference>
<reference evidence="3" key="1">
    <citation type="submission" date="2019-03" db="EMBL/GenBank/DDBJ databases">
        <title>Lake Tanganyika Metagenome-Assembled Genomes (MAGs).</title>
        <authorList>
            <person name="Tran P."/>
        </authorList>
    </citation>
    <scope>NUCLEOTIDE SEQUENCE</scope>
    <source>
        <strain evidence="3">K_DeepCast_65m_m2_066</strain>
    </source>
</reference>
<evidence type="ECO:0000313" key="4">
    <source>
        <dbReference type="Proteomes" id="UP000712673"/>
    </source>
</evidence>
<proteinExistence type="predicted"/>
<dbReference type="AlphaFoldDB" id="A0A938B1V7"/>
<feature type="domain" description="AB hydrolase-1" evidence="2">
    <location>
        <begin position="4"/>
        <end position="228"/>
    </location>
</feature>
<protein>
    <submittedName>
        <fullName evidence="3">Alpha/beta hydrolase</fullName>
    </submittedName>
</protein>
<gene>
    <name evidence="3" type="ORF">FJZ47_06925</name>
</gene>
<dbReference type="Proteomes" id="UP000712673">
    <property type="component" value="Unassembled WGS sequence"/>
</dbReference>
<dbReference type="Pfam" id="PF12697">
    <property type="entry name" value="Abhydrolase_6"/>
    <property type="match status" value="1"/>
</dbReference>
<dbReference type="EMBL" id="VGLS01000155">
    <property type="protein sequence ID" value="MBM3223516.1"/>
    <property type="molecule type" value="Genomic_DNA"/>
</dbReference>
<evidence type="ECO:0000313" key="3">
    <source>
        <dbReference type="EMBL" id="MBM3223516.1"/>
    </source>
</evidence>
<dbReference type="PRINTS" id="PR00111">
    <property type="entry name" value="ABHYDROLASE"/>
</dbReference>